<evidence type="ECO:0000313" key="3">
    <source>
        <dbReference type="Proteomes" id="UP000054485"/>
    </source>
</evidence>
<dbReference type="InterPro" id="IPR021109">
    <property type="entry name" value="Peptidase_aspartic_dom_sf"/>
</dbReference>
<reference evidence="3" key="2">
    <citation type="submission" date="2015-01" db="EMBL/GenBank/DDBJ databases">
        <title>Evolutionary Origins and Diversification of the Mycorrhizal Mutualists.</title>
        <authorList>
            <consortium name="DOE Joint Genome Institute"/>
            <consortium name="Mycorrhizal Genomics Consortium"/>
            <person name="Kohler A."/>
            <person name="Kuo A."/>
            <person name="Nagy L.G."/>
            <person name="Floudas D."/>
            <person name="Copeland A."/>
            <person name="Barry K.W."/>
            <person name="Cichocki N."/>
            <person name="Veneault-Fourrey C."/>
            <person name="LaButti K."/>
            <person name="Lindquist E.A."/>
            <person name="Lipzen A."/>
            <person name="Lundell T."/>
            <person name="Morin E."/>
            <person name="Murat C."/>
            <person name="Riley R."/>
            <person name="Ohm R."/>
            <person name="Sun H."/>
            <person name="Tunlid A."/>
            <person name="Henrissat B."/>
            <person name="Grigoriev I.V."/>
            <person name="Hibbett D.S."/>
            <person name="Martin F."/>
        </authorList>
    </citation>
    <scope>NUCLEOTIDE SEQUENCE [LARGE SCALE GENOMIC DNA]</scope>
    <source>
        <strain evidence="3">UH-Slu-Lm8-n1</strain>
    </source>
</reference>
<feature type="non-terminal residue" evidence="2">
    <location>
        <position position="160"/>
    </location>
</feature>
<accession>A0A0C9ZD90</accession>
<dbReference type="EMBL" id="KN835621">
    <property type="protein sequence ID" value="KIK35460.1"/>
    <property type="molecule type" value="Genomic_DNA"/>
</dbReference>
<feature type="compositionally biased region" description="Low complexity" evidence="1">
    <location>
        <begin position="145"/>
        <end position="154"/>
    </location>
</feature>
<dbReference type="STRING" id="930992.A0A0C9ZD90"/>
<reference evidence="2 3" key="1">
    <citation type="submission" date="2014-04" db="EMBL/GenBank/DDBJ databases">
        <authorList>
            <consortium name="DOE Joint Genome Institute"/>
            <person name="Kuo A."/>
            <person name="Ruytinx J."/>
            <person name="Rineau F."/>
            <person name="Colpaert J."/>
            <person name="Kohler A."/>
            <person name="Nagy L.G."/>
            <person name="Floudas D."/>
            <person name="Copeland A."/>
            <person name="Barry K.W."/>
            <person name="Cichocki N."/>
            <person name="Veneault-Fourrey C."/>
            <person name="LaButti K."/>
            <person name="Lindquist E.A."/>
            <person name="Lipzen A."/>
            <person name="Lundell T."/>
            <person name="Morin E."/>
            <person name="Murat C."/>
            <person name="Sun H."/>
            <person name="Tunlid A."/>
            <person name="Henrissat B."/>
            <person name="Grigoriev I.V."/>
            <person name="Hibbett D.S."/>
            <person name="Martin F."/>
            <person name="Nordberg H.P."/>
            <person name="Cantor M.N."/>
            <person name="Hua S.X."/>
        </authorList>
    </citation>
    <scope>NUCLEOTIDE SEQUENCE [LARGE SCALE GENOMIC DNA]</scope>
    <source>
        <strain evidence="2 3">UH-Slu-Lm8-n1</strain>
    </source>
</reference>
<dbReference type="Pfam" id="PF08284">
    <property type="entry name" value="RVP_2"/>
    <property type="match status" value="1"/>
</dbReference>
<evidence type="ECO:0000256" key="1">
    <source>
        <dbReference type="SAM" id="MobiDB-lite"/>
    </source>
</evidence>
<dbReference type="SUPFAM" id="SSF50630">
    <property type="entry name" value="Acid proteases"/>
    <property type="match status" value="1"/>
</dbReference>
<organism evidence="2 3">
    <name type="scientific">Suillus luteus UH-Slu-Lm8-n1</name>
    <dbReference type="NCBI Taxonomy" id="930992"/>
    <lineage>
        <taxon>Eukaryota</taxon>
        <taxon>Fungi</taxon>
        <taxon>Dikarya</taxon>
        <taxon>Basidiomycota</taxon>
        <taxon>Agaricomycotina</taxon>
        <taxon>Agaricomycetes</taxon>
        <taxon>Agaricomycetidae</taxon>
        <taxon>Boletales</taxon>
        <taxon>Suillineae</taxon>
        <taxon>Suillaceae</taxon>
        <taxon>Suillus</taxon>
    </lineage>
</organism>
<proteinExistence type="predicted"/>
<dbReference type="OrthoDB" id="2684341at2759"/>
<name>A0A0C9ZD90_9AGAM</name>
<sequence length="160" mass="17406">MQWICLNAVSLSDLNSLCPYLSLPTFPDVSEFPCLVDCGSSHCFIDSGFVSKNKIPTYLIPPIPLCLFDGTCNSMITEAVDLPIRFSSGVVTSDTFYVTLLDSSCFIVLGYSWLTLHNLLIDWVSGSIDFRTTSQGMPSTPPTSLPSSDTSPLMDIPPPP</sequence>
<gene>
    <name evidence="2" type="ORF">CY34DRAFT_96035</name>
</gene>
<dbReference type="AlphaFoldDB" id="A0A0C9ZD90"/>
<protein>
    <submittedName>
        <fullName evidence="2">Uncharacterized protein</fullName>
    </submittedName>
</protein>
<dbReference type="InParanoid" id="A0A0C9ZD90"/>
<feature type="region of interest" description="Disordered" evidence="1">
    <location>
        <begin position="134"/>
        <end position="160"/>
    </location>
</feature>
<keyword evidence="3" id="KW-1185">Reference proteome</keyword>
<dbReference type="Proteomes" id="UP000054485">
    <property type="component" value="Unassembled WGS sequence"/>
</dbReference>
<dbReference type="HOGENOM" id="CLU_131876_0_0_1"/>
<dbReference type="Gene3D" id="2.40.70.10">
    <property type="entry name" value="Acid Proteases"/>
    <property type="match status" value="1"/>
</dbReference>
<dbReference type="CDD" id="cd00303">
    <property type="entry name" value="retropepsin_like"/>
    <property type="match status" value="1"/>
</dbReference>
<evidence type="ECO:0000313" key="2">
    <source>
        <dbReference type="EMBL" id="KIK35460.1"/>
    </source>
</evidence>